<dbReference type="Gene3D" id="3.30.420.10">
    <property type="entry name" value="Ribonuclease H-like superfamily/Ribonuclease H"/>
    <property type="match status" value="1"/>
</dbReference>
<dbReference type="InterPro" id="IPR020045">
    <property type="entry name" value="DNA_polI_H3TH"/>
</dbReference>
<keyword evidence="13 17" id="KW-0238">DNA-binding</keyword>
<dbReference type="GO" id="GO:0008409">
    <property type="term" value="F:5'-3' exonuclease activity"/>
    <property type="evidence" value="ECO:0007669"/>
    <property type="project" value="UniProtKB-UniRule"/>
</dbReference>
<evidence type="ECO:0000313" key="21">
    <source>
        <dbReference type="EMBL" id="EAP73981.1"/>
    </source>
</evidence>
<dbReference type="InterPro" id="IPR018320">
    <property type="entry name" value="DNA_polymerase_1"/>
</dbReference>
<feature type="domain" description="3'-5' exonuclease" evidence="18">
    <location>
        <begin position="336"/>
        <end position="527"/>
    </location>
</feature>
<evidence type="ECO:0000256" key="14">
    <source>
        <dbReference type="ARBA" id="ARBA00023204"/>
    </source>
</evidence>
<dbReference type="PRINTS" id="PR00868">
    <property type="entry name" value="DNAPOLI"/>
</dbReference>
<evidence type="ECO:0000256" key="16">
    <source>
        <dbReference type="NCBIfam" id="TIGR00593"/>
    </source>
</evidence>
<dbReference type="GO" id="GO:0006261">
    <property type="term" value="P:DNA-templated DNA replication"/>
    <property type="evidence" value="ECO:0007669"/>
    <property type="project" value="UniProtKB-UniRule"/>
</dbReference>
<dbReference type="CDD" id="cd09898">
    <property type="entry name" value="H3TH_53EXO"/>
    <property type="match status" value="1"/>
</dbReference>
<evidence type="ECO:0000256" key="10">
    <source>
        <dbReference type="ARBA" id="ARBA00022801"/>
    </source>
</evidence>
<gene>
    <name evidence="17" type="primary">polA</name>
    <name evidence="21" type="ORF">RRSL_03520</name>
</gene>
<dbReference type="SMART" id="SM00474">
    <property type="entry name" value="35EXOc"/>
    <property type="match status" value="1"/>
</dbReference>
<evidence type="ECO:0000256" key="6">
    <source>
        <dbReference type="ARBA" id="ARBA00022695"/>
    </source>
</evidence>
<evidence type="ECO:0000256" key="1">
    <source>
        <dbReference type="ARBA" id="ARBA00007705"/>
    </source>
</evidence>
<dbReference type="InterPro" id="IPR019760">
    <property type="entry name" value="DNA-dir_DNA_pol_A_CS"/>
</dbReference>
<dbReference type="SUPFAM" id="SSF53098">
    <property type="entry name" value="Ribonuclease H-like"/>
    <property type="match status" value="1"/>
</dbReference>
<dbReference type="Gene3D" id="3.40.50.1010">
    <property type="entry name" value="5'-nuclease"/>
    <property type="match status" value="1"/>
</dbReference>
<dbReference type="InterPro" id="IPR043502">
    <property type="entry name" value="DNA/RNA_pol_sf"/>
</dbReference>
<dbReference type="InterPro" id="IPR008918">
    <property type="entry name" value="HhH2"/>
</dbReference>
<dbReference type="CDD" id="cd08637">
    <property type="entry name" value="DNA_pol_A_pol_I_C"/>
    <property type="match status" value="1"/>
</dbReference>
<evidence type="ECO:0000256" key="13">
    <source>
        <dbReference type="ARBA" id="ARBA00023125"/>
    </source>
</evidence>
<dbReference type="FunFam" id="1.20.1060.10:FF:000001">
    <property type="entry name" value="DNA polymerase I"/>
    <property type="match status" value="1"/>
</dbReference>
<comment type="subunit">
    <text evidence="2">Single-chain monomer with multiple functions.</text>
</comment>
<accession>A0AB33VGK0</accession>
<dbReference type="CDD" id="cd06139">
    <property type="entry name" value="DNA_polA_I_Ecoli_like_exo"/>
    <property type="match status" value="1"/>
</dbReference>
<dbReference type="InterPro" id="IPR036279">
    <property type="entry name" value="5-3_exonuclease_C_sf"/>
</dbReference>
<dbReference type="NCBIfam" id="NF004397">
    <property type="entry name" value="PRK05755.1"/>
    <property type="match status" value="1"/>
</dbReference>
<evidence type="ECO:0000256" key="15">
    <source>
        <dbReference type="ARBA" id="ARBA00049244"/>
    </source>
</evidence>
<evidence type="ECO:0000256" key="12">
    <source>
        <dbReference type="ARBA" id="ARBA00022932"/>
    </source>
</evidence>
<dbReference type="GO" id="GO:0006302">
    <property type="term" value="P:double-strand break repair"/>
    <property type="evidence" value="ECO:0007669"/>
    <property type="project" value="TreeGrafter"/>
</dbReference>
<comment type="function">
    <text evidence="17">In addition to polymerase activity, this DNA polymerase exhibits 3'-5' and 5'-3' exonuclease activity.</text>
</comment>
<evidence type="ECO:0000256" key="4">
    <source>
        <dbReference type="ARBA" id="ARBA00020311"/>
    </source>
</evidence>
<keyword evidence="11 17" id="KW-0269">Exonuclease</keyword>
<dbReference type="InterPro" id="IPR012337">
    <property type="entry name" value="RNaseH-like_sf"/>
</dbReference>
<dbReference type="InterPro" id="IPR002298">
    <property type="entry name" value="DNA_polymerase_A"/>
</dbReference>
<dbReference type="FunFam" id="1.10.150.20:FF:000002">
    <property type="entry name" value="DNA polymerase I"/>
    <property type="match status" value="1"/>
</dbReference>
<dbReference type="GO" id="GO:0003677">
    <property type="term" value="F:DNA binding"/>
    <property type="evidence" value="ECO:0007669"/>
    <property type="project" value="UniProtKB-UniRule"/>
</dbReference>
<dbReference type="InterPro" id="IPR002562">
    <property type="entry name" value="3'-5'_exonuclease_dom"/>
</dbReference>
<dbReference type="InterPro" id="IPR029060">
    <property type="entry name" value="PIN-like_dom_sf"/>
</dbReference>
<dbReference type="SMART" id="SM00475">
    <property type="entry name" value="53EXOc"/>
    <property type="match status" value="1"/>
</dbReference>
<dbReference type="NCBIfam" id="TIGR00593">
    <property type="entry name" value="pola"/>
    <property type="match status" value="1"/>
</dbReference>
<dbReference type="InterPro" id="IPR002421">
    <property type="entry name" value="5-3_exonuclease"/>
</dbReference>
<dbReference type="Gene3D" id="1.20.1060.10">
    <property type="entry name" value="Taq DNA Polymerase, Chain T, domain 4"/>
    <property type="match status" value="1"/>
</dbReference>
<evidence type="ECO:0000259" key="20">
    <source>
        <dbReference type="SMART" id="SM00482"/>
    </source>
</evidence>
<comment type="catalytic activity">
    <reaction evidence="15 17">
        <text>DNA(n) + a 2'-deoxyribonucleoside 5'-triphosphate = DNA(n+1) + diphosphate</text>
        <dbReference type="Rhea" id="RHEA:22508"/>
        <dbReference type="Rhea" id="RHEA-COMP:17339"/>
        <dbReference type="Rhea" id="RHEA-COMP:17340"/>
        <dbReference type="ChEBI" id="CHEBI:33019"/>
        <dbReference type="ChEBI" id="CHEBI:61560"/>
        <dbReference type="ChEBI" id="CHEBI:173112"/>
        <dbReference type="EC" id="2.7.7.7"/>
    </reaction>
</comment>
<keyword evidence="12 17" id="KW-0239">DNA-directed DNA polymerase</keyword>
<dbReference type="GO" id="GO:0008408">
    <property type="term" value="F:3'-5' exonuclease activity"/>
    <property type="evidence" value="ECO:0007669"/>
    <property type="project" value="UniProtKB-UniRule"/>
</dbReference>
<evidence type="ECO:0000256" key="3">
    <source>
        <dbReference type="ARBA" id="ARBA00012417"/>
    </source>
</evidence>
<keyword evidence="10 17" id="KW-0378">Hydrolase</keyword>
<dbReference type="InterPro" id="IPR001098">
    <property type="entry name" value="DNA-dir_DNA_pol_A_palm_dom"/>
</dbReference>
<dbReference type="FunFam" id="3.30.420.10:FF:000026">
    <property type="entry name" value="DNA polymerase I"/>
    <property type="match status" value="1"/>
</dbReference>
<evidence type="ECO:0000256" key="2">
    <source>
        <dbReference type="ARBA" id="ARBA00011541"/>
    </source>
</evidence>
<dbReference type="PANTHER" id="PTHR10133:SF27">
    <property type="entry name" value="DNA POLYMERASE NU"/>
    <property type="match status" value="1"/>
</dbReference>
<keyword evidence="14 17" id="KW-0234">DNA repair</keyword>
<dbReference type="EMBL" id="AAKL01000008">
    <property type="protein sequence ID" value="EAP73981.1"/>
    <property type="molecule type" value="Genomic_DNA"/>
</dbReference>
<organism evidence="21 22">
    <name type="scientific">Ralstonia solanacearum (strain UW551)</name>
    <dbReference type="NCBI Taxonomy" id="342110"/>
    <lineage>
        <taxon>Bacteria</taxon>
        <taxon>Pseudomonadati</taxon>
        <taxon>Pseudomonadota</taxon>
        <taxon>Betaproteobacteria</taxon>
        <taxon>Burkholderiales</taxon>
        <taxon>Burkholderiaceae</taxon>
        <taxon>Ralstonia</taxon>
        <taxon>Ralstonia solanacearum species complex</taxon>
    </lineage>
</organism>
<dbReference type="Pfam" id="PF01367">
    <property type="entry name" value="5_3_exonuc"/>
    <property type="match status" value="1"/>
</dbReference>
<evidence type="ECO:0000313" key="22">
    <source>
        <dbReference type="Proteomes" id="UP000005933"/>
    </source>
</evidence>
<keyword evidence="5 17" id="KW-0808">Transferase</keyword>
<evidence type="ECO:0000256" key="7">
    <source>
        <dbReference type="ARBA" id="ARBA00022705"/>
    </source>
</evidence>
<dbReference type="Pfam" id="PF02739">
    <property type="entry name" value="5_3_exonuc_N"/>
    <property type="match status" value="1"/>
</dbReference>
<keyword evidence="6 17" id="KW-0548">Nucleotidyltransferase</keyword>
<dbReference type="SMART" id="SM00279">
    <property type="entry name" value="HhH2"/>
    <property type="match status" value="1"/>
</dbReference>
<dbReference type="Proteomes" id="UP000005933">
    <property type="component" value="Unassembled WGS sequence"/>
</dbReference>
<dbReference type="Pfam" id="PF00476">
    <property type="entry name" value="DNA_pol_A"/>
    <property type="match status" value="1"/>
</dbReference>
<comment type="similarity">
    <text evidence="1 17">Belongs to the DNA polymerase type-A family.</text>
</comment>
<evidence type="ECO:0000256" key="17">
    <source>
        <dbReference type="RuleBase" id="RU004460"/>
    </source>
</evidence>
<keyword evidence="9 17" id="KW-0227">DNA damage</keyword>
<dbReference type="SUPFAM" id="SSF56672">
    <property type="entry name" value="DNA/RNA polymerases"/>
    <property type="match status" value="1"/>
</dbReference>
<evidence type="ECO:0000259" key="18">
    <source>
        <dbReference type="SMART" id="SM00474"/>
    </source>
</evidence>
<dbReference type="FunFam" id="3.40.50.1010:FF:000001">
    <property type="entry name" value="DNA polymerase I"/>
    <property type="match status" value="1"/>
</dbReference>
<proteinExistence type="inferred from homology"/>
<evidence type="ECO:0000256" key="9">
    <source>
        <dbReference type="ARBA" id="ARBA00022763"/>
    </source>
</evidence>
<evidence type="ECO:0000256" key="8">
    <source>
        <dbReference type="ARBA" id="ARBA00022722"/>
    </source>
</evidence>
<sequence>MGMSESQETLLLVDGSSYLYRAYHALPDLRNGEGFPTGAIYGIVNMLRKLRNDYPAKYSACVFDAKGKTFRDELYPAYKEHRAPMPDDLRQQIEPIHEAVRALGWPILVVDGVEADDVIGTLAERAAREGIRTVVSTGDKDLAQLVNDHVTLVNTMTNETLDPAGVQAKFGVPPEKIVDYLSLIGDTVDNVPGVPKVGPKTAVKWLSEYGSLDNVIARAGEIKGVVGENLRNTLDWLPKGRELLTVKTDCDLSPDVPSFDALVDGGEDRARLADFFGRYGFKTWLREATGESLPDTRSVGAARKAATPVKQYAPEAAAQQQASLFDVETPPAEVKYETVTTEAQLESWMRLLDASELVCIDTETTSIDPMLAQLVGISLSVQPGQACYIPVAHRGPDVSGLDAPAQLSREAVLARMRLWLEDETRGKVGQHLKYDAHVFANHGIALRGITHDTMLQSYVLASHRNHGMDALAERVLHLKTITYEEVCGKGAAQIGFDEVALDRATEYAAEDADITLRLHRALYPKVAEDDKLRYVYERIEMPTSIVLQKMERTGVLVDAERLARQSAELGQRLLALEQEAYALAGQPFNLNSPKQIGEIFFTQLKLPVVKKTASGAPSTDEEVLQKLAEDYPLPKLLLDYRGLAKLKSTYTDKLPKMVNPQTGRVHTTYGQATAVTGRLASTDPNLQNIPVRTEEGRRIREAFVAPAGSVIVSADYSQIELRIMAHLSGDDGLMRAFREGQDVHRATAAEVFGVTPLEVTAEQRRYAKVINFGLIYGMSAFGLASNLGIGRDAAKLYIDRYFARYPGVARYMDETRQIAHERGYVETVFGRRLWLPDINGGNGPRRQAAERAAINAPMQGTAADLIKLSMLAVQDWLEGSPNADKPGTPMRSRLVMQVHDELVLEVPQDELARVRERLPELMCGVALLSVPLVAEVGVGSNWEEAH</sequence>
<dbReference type="FunFam" id="1.10.150.20:FF:000003">
    <property type="entry name" value="DNA polymerase I"/>
    <property type="match status" value="1"/>
</dbReference>
<dbReference type="InterPro" id="IPR020046">
    <property type="entry name" value="5-3_exonucl_a-hlix_arch_N"/>
</dbReference>
<dbReference type="PANTHER" id="PTHR10133">
    <property type="entry name" value="DNA POLYMERASE I"/>
    <property type="match status" value="1"/>
</dbReference>
<comment type="caution">
    <text evidence="21">The sequence shown here is derived from an EMBL/GenBank/DDBJ whole genome shotgun (WGS) entry which is preliminary data.</text>
</comment>
<dbReference type="InterPro" id="IPR036397">
    <property type="entry name" value="RNaseH_sf"/>
</dbReference>
<dbReference type="PROSITE" id="PS00447">
    <property type="entry name" value="DNA_POLYMERASE_A"/>
    <property type="match status" value="1"/>
</dbReference>
<evidence type="ECO:0000256" key="11">
    <source>
        <dbReference type="ARBA" id="ARBA00022839"/>
    </source>
</evidence>
<protein>
    <recommendedName>
        <fullName evidence="4 16">DNA polymerase I</fullName>
        <ecNumber evidence="3 16">2.7.7.7</ecNumber>
    </recommendedName>
</protein>
<dbReference type="EC" id="2.7.7.7" evidence="3 16"/>
<dbReference type="AlphaFoldDB" id="A0AB33VGK0"/>
<feature type="domain" description="5'-3' exonuclease" evidence="19">
    <location>
        <begin position="6"/>
        <end position="273"/>
    </location>
</feature>
<name>A0AB33VGK0_RALSU</name>
<evidence type="ECO:0000256" key="5">
    <source>
        <dbReference type="ARBA" id="ARBA00022679"/>
    </source>
</evidence>
<dbReference type="Gene3D" id="1.10.150.20">
    <property type="entry name" value="5' to 3' exonuclease, C-terminal subdomain"/>
    <property type="match status" value="2"/>
</dbReference>
<dbReference type="SUPFAM" id="SSF88723">
    <property type="entry name" value="PIN domain-like"/>
    <property type="match status" value="1"/>
</dbReference>
<reference evidence="21 22" key="1">
    <citation type="journal article" date="2006" name="Mol. Plant Microbe Interact.">
        <title>Identification of open reading frames unique to a select agent: Ralstonia solanacearum race 3 biovar 2.</title>
        <authorList>
            <person name="Gabriel D.W."/>
            <person name="Allen C."/>
            <person name="Schell M."/>
            <person name="Denny T.P."/>
            <person name="Greenberg J.T."/>
            <person name="Duan Y.P."/>
            <person name="Flores-Cruz Z."/>
            <person name="Huang Q."/>
            <person name="Clifford J.M."/>
            <person name="Presting G."/>
            <person name="Gonzalez E.T."/>
            <person name="Reddy J."/>
            <person name="Elphinstone J."/>
            <person name="Swanson J."/>
            <person name="Yao J."/>
            <person name="Mulholland V."/>
            <person name="Liu L."/>
            <person name="Farmerie W."/>
            <person name="Patnaikuni M."/>
            <person name="Balogh B."/>
            <person name="Norman D."/>
            <person name="Alvarez A."/>
            <person name="Castillo J.A."/>
            <person name="Jones J."/>
            <person name="Saddler G."/>
            <person name="Walunas T."/>
            <person name="Zhukov A."/>
            <person name="Mikhailova N."/>
        </authorList>
    </citation>
    <scope>NUCLEOTIDE SEQUENCE [LARGE SCALE GENOMIC DNA]</scope>
    <source>
        <strain evidence="21 22">UW551</strain>
    </source>
</reference>
<evidence type="ECO:0000259" key="19">
    <source>
        <dbReference type="SMART" id="SM00475"/>
    </source>
</evidence>
<dbReference type="Gene3D" id="3.30.70.370">
    <property type="match status" value="1"/>
</dbReference>
<keyword evidence="8" id="KW-0540">Nuclease</keyword>
<dbReference type="SUPFAM" id="SSF47807">
    <property type="entry name" value="5' to 3' exonuclease, C-terminal subdomain"/>
    <property type="match status" value="1"/>
</dbReference>
<dbReference type="Pfam" id="PF01612">
    <property type="entry name" value="DNA_pol_A_exo1"/>
    <property type="match status" value="1"/>
</dbReference>
<dbReference type="CDD" id="cd09859">
    <property type="entry name" value="PIN_53EXO"/>
    <property type="match status" value="1"/>
</dbReference>
<feature type="domain" description="DNA-directed DNA polymerase family A palm" evidence="20">
    <location>
        <begin position="696"/>
        <end position="910"/>
    </location>
</feature>
<dbReference type="GO" id="GO:0003887">
    <property type="term" value="F:DNA-directed DNA polymerase activity"/>
    <property type="evidence" value="ECO:0007669"/>
    <property type="project" value="UniProtKB-UniRule"/>
</dbReference>
<keyword evidence="7 17" id="KW-0235">DNA replication</keyword>
<dbReference type="SMART" id="SM00482">
    <property type="entry name" value="POLAc"/>
    <property type="match status" value="1"/>
</dbReference>